<organism evidence="1 2">
    <name type="scientific">Phytophthora cactorum</name>
    <dbReference type="NCBI Taxonomy" id="29920"/>
    <lineage>
        <taxon>Eukaryota</taxon>
        <taxon>Sar</taxon>
        <taxon>Stramenopiles</taxon>
        <taxon>Oomycota</taxon>
        <taxon>Peronosporomycetes</taxon>
        <taxon>Peronosporales</taxon>
        <taxon>Peronosporaceae</taxon>
        <taxon>Phytophthora</taxon>
    </lineage>
</organism>
<protein>
    <submittedName>
        <fullName evidence="1">Uncharacterized protein</fullName>
    </submittedName>
</protein>
<evidence type="ECO:0000313" key="2">
    <source>
        <dbReference type="Proteomes" id="UP000736787"/>
    </source>
</evidence>
<dbReference type="EMBL" id="RCMK01000843">
    <property type="protein sequence ID" value="KAG2910361.1"/>
    <property type="molecule type" value="Genomic_DNA"/>
</dbReference>
<dbReference type="Proteomes" id="UP000736787">
    <property type="component" value="Unassembled WGS sequence"/>
</dbReference>
<sequence length="62" mass="6707">MNSEGLQDLQAQSLRCLPARGPLGTFELLVLLRRRHSAADAIAFTTRTGPATLPQQTDMQAA</sequence>
<comment type="caution">
    <text evidence="1">The sequence shown here is derived from an EMBL/GenBank/DDBJ whole genome shotgun (WGS) entry which is preliminary data.</text>
</comment>
<accession>A0A8T1K5V8</accession>
<name>A0A8T1K5V8_9STRA</name>
<proteinExistence type="predicted"/>
<evidence type="ECO:0000313" key="1">
    <source>
        <dbReference type="EMBL" id="KAG2910361.1"/>
    </source>
</evidence>
<reference evidence="1" key="1">
    <citation type="submission" date="2018-10" db="EMBL/GenBank/DDBJ databases">
        <title>Effector identification in a new, highly contiguous assembly of the strawberry crown rot pathogen Phytophthora cactorum.</title>
        <authorList>
            <person name="Armitage A.D."/>
            <person name="Nellist C.F."/>
            <person name="Bates H."/>
            <person name="Vickerstaff R.J."/>
            <person name="Harrison R.J."/>
        </authorList>
    </citation>
    <scope>NUCLEOTIDE SEQUENCE</scope>
    <source>
        <strain evidence="1">4040</strain>
    </source>
</reference>
<dbReference type="AlphaFoldDB" id="A0A8T1K5V8"/>
<gene>
    <name evidence="1" type="ORF">PC117_g19429</name>
</gene>